<protein>
    <submittedName>
        <fullName evidence="16">CACNA2D2</fullName>
    </submittedName>
</protein>
<evidence type="ECO:0000256" key="10">
    <source>
        <dbReference type="ARBA" id="ARBA00022989"/>
    </source>
</evidence>
<dbReference type="InterPro" id="IPR051173">
    <property type="entry name" value="Ca_channel_alpha-2/delta"/>
</dbReference>
<dbReference type="PANTHER" id="PTHR10166">
    <property type="entry name" value="VOLTAGE-DEPENDENT CALCIUM CHANNEL SUBUNIT ALPHA-2/DELTA-RELATED"/>
    <property type="match status" value="1"/>
</dbReference>
<evidence type="ECO:0000313" key="17">
    <source>
        <dbReference type="Proteomes" id="UP000675881"/>
    </source>
</evidence>
<evidence type="ECO:0000256" key="12">
    <source>
        <dbReference type="ARBA" id="ARBA00023136"/>
    </source>
</evidence>
<evidence type="ECO:0000256" key="8">
    <source>
        <dbReference type="ARBA" id="ARBA00022837"/>
    </source>
</evidence>
<keyword evidence="6" id="KW-0479">Metal-binding</keyword>
<evidence type="ECO:0000256" key="11">
    <source>
        <dbReference type="ARBA" id="ARBA00023065"/>
    </source>
</evidence>
<keyword evidence="7" id="KW-0732">Signal</keyword>
<evidence type="ECO:0000256" key="2">
    <source>
        <dbReference type="ARBA" id="ARBA00022448"/>
    </source>
</evidence>
<reference evidence="16" key="1">
    <citation type="submission" date="2021-02" db="EMBL/GenBank/DDBJ databases">
        <authorList>
            <person name="Bekaert M."/>
        </authorList>
    </citation>
    <scope>NUCLEOTIDE SEQUENCE</scope>
    <source>
        <strain evidence="16">IoA-00</strain>
    </source>
</reference>
<dbReference type="GO" id="GO:0046872">
    <property type="term" value="F:metal ion binding"/>
    <property type="evidence" value="ECO:0007669"/>
    <property type="project" value="UniProtKB-KW"/>
</dbReference>
<proteinExistence type="predicted"/>
<evidence type="ECO:0000256" key="15">
    <source>
        <dbReference type="ARBA" id="ARBA00023303"/>
    </source>
</evidence>
<evidence type="ECO:0000256" key="4">
    <source>
        <dbReference type="ARBA" id="ARBA00022673"/>
    </source>
</evidence>
<dbReference type="Pfam" id="PF08399">
    <property type="entry name" value="VWA_N"/>
    <property type="match status" value="1"/>
</dbReference>
<dbReference type="Gene3D" id="3.30.450.20">
    <property type="entry name" value="PAS domain"/>
    <property type="match status" value="1"/>
</dbReference>
<keyword evidence="17" id="KW-1185">Reference proteome</keyword>
<keyword evidence="11" id="KW-0406">Ion transport</keyword>
<comment type="subcellular location">
    <subcellularLocation>
        <location evidence="1">Membrane</location>
        <topology evidence="1">Single-pass type I membrane protein</topology>
    </subcellularLocation>
</comment>
<dbReference type="GO" id="GO:0005245">
    <property type="term" value="F:voltage-gated calcium channel activity"/>
    <property type="evidence" value="ECO:0007669"/>
    <property type="project" value="TreeGrafter"/>
</dbReference>
<keyword evidence="14" id="KW-0325">Glycoprotein</keyword>
<evidence type="ECO:0000313" key="16">
    <source>
        <dbReference type="EMBL" id="CAF2853517.1"/>
    </source>
</evidence>
<evidence type="ECO:0000256" key="7">
    <source>
        <dbReference type="ARBA" id="ARBA00022729"/>
    </source>
</evidence>
<accession>A0A7R8CRC8</accession>
<dbReference type="AlphaFoldDB" id="A0A7R8CRC8"/>
<keyword evidence="5" id="KW-0812">Transmembrane</keyword>
<dbReference type="SUPFAM" id="SSF53300">
    <property type="entry name" value="vWA-like"/>
    <property type="match status" value="1"/>
</dbReference>
<dbReference type="Gene3D" id="3.40.50.410">
    <property type="entry name" value="von Willebrand factor, type A domain"/>
    <property type="match status" value="1"/>
</dbReference>
<evidence type="ECO:0000256" key="13">
    <source>
        <dbReference type="ARBA" id="ARBA00023157"/>
    </source>
</evidence>
<dbReference type="InterPro" id="IPR036465">
    <property type="entry name" value="vWFA_dom_sf"/>
</dbReference>
<evidence type="ECO:0000256" key="14">
    <source>
        <dbReference type="ARBA" id="ARBA00023180"/>
    </source>
</evidence>
<dbReference type="PANTHER" id="PTHR10166:SF67">
    <property type="entry name" value="VWFA DOMAIN-CONTAINING PROTEIN"/>
    <property type="match status" value="1"/>
</dbReference>
<dbReference type="Pfam" id="PF13768">
    <property type="entry name" value="VWA_3"/>
    <property type="match status" value="1"/>
</dbReference>
<dbReference type="EMBL" id="HG994593">
    <property type="protein sequence ID" value="CAF2853517.1"/>
    <property type="molecule type" value="Genomic_DNA"/>
</dbReference>
<keyword evidence="13" id="KW-1015">Disulfide bond</keyword>
<organism evidence="16 17">
    <name type="scientific">Lepeophtheirus salmonis</name>
    <name type="common">Salmon louse</name>
    <name type="synonym">Caligus salmonis</name>
    <dbReference type="NCBI Taxonomy" id="72036"/>
    <lineage>
        <taxon>Eukaryota</taxon>
        <taxon>Metazoa</taxon>
        <taxon>Ecdysozoa</taxon>
        <taxon>Arthropoda</taxon>
        <taxon>Crustacea</taxon>
        <taxon>Multicrustacea</taxon>
        <taxon>Hexanauplia</taxon>
        <taxon>Copepoda</taxon>
        <taxon>Siphonostomatoida</taxon>
        <taxon>Caligidae</taxon>
        <taxon>Lepeophtheirus</taxon>
    </lineage>
</organism>
<dbReference type="PROSITE" id="PS50234">
    <property type="entry name" value="VWFA"/>
    <property type="match status" value="1"/>
</dbReference>
<dbReference type="Proteomes" id="UP000675881">
    <property type="component" value="Chromosome 14"/>
</dbReference>
<evidence type="ECO:0000256" key="5">
    <source>
        <dbReference type="ARBA" id="ARBA00022692"/>
    </source>
</evidence>
<keyword evidence="2" id="KW-0813">Transport</keyword>
<keyword evidence="15" id="KW-0407">Ion channel</keyword>
<evidence type="ECO:0000256" key="9">
    <source>
        <dbReference type="ARBA" id="ARBA00022882"/>
    </source>
</evidence>
<dbReference type="InterPro" id="IPR013608">
    <property type="entry name" value="VWA_N"/>
</dbReference>
<gene>
    <name evidence="16" type="ORF">LSAA_4585</name>
</gene>
<keyword evidence="3" id="KW-0109">Calcium transport</keyword>
<keyword evidence="8" id="KW-0106">Calcium</keyword>
<dbReference type="Pfam" id="PF08473">
    <property type="entry name" value="VGCC_alpha2"/>
    <property type="match status" value="1"/>
</dbReference>
<dbReference type="InterPro" id="IPR013680">
    <property type="entry name" value="VDCC_a2/dsu"/>
</dbReference>
<evidence type="ECO:0000256" key="3">
    <source>
        <dbReference type="ARBA" id="ARBA00022568"/>
    </source>
</evidence>
<keyword evidence="12" id="KW-0472">Membrane</keyword>
<dbReference type="OrthoDB" id="10054666at2759"/>
<sequence length="723" mass="82083">MAKSHETNSADFAYDPKFKQDVNLKQSGVHIPLEIYEGYPDILNGIEWSVLDHKTGFLRVYPAARWQSSIEHPDLFDVRRRPWYIHGSVTPKDMIILLDTSGSMHGQSFDIMKLAAKMLINTLGEDDYFNVASFDRNVSWVTPCLDTLVQANSRNKRLIFDGIDQLEARYIASYTDVMEVLFTPKSYAVGPHPLPTVALKTMACRTGGAFTTITAMGAIRTKVQDSYLNVIARPQVLNKIHTLQFTSVYADALGLGLITTVTYPVFNTSDGSDNQTLAGVVGIDIPVNDLEALIPRRQLGALGYGFALNQNGFLVFHPKLWSFMNYFEDPSHVDFADVVGESEPLRTVRKQMIDEIQGSSTIEIDHEVLEFNYFHVPNSSFSVGIVNPENWSYIKPGAEDINIISDMLSLIENADIAPWIYCNENDLFKLKGGSPFILDLMNYLMIHIIQQFTKLSRSIQGKISIILSYILIKKQNQIKNRILPKYKIDHDEFIFNDAIEIVTLPELVKNNPVEDFEERAQLHLIFSDATSEIKTDEYNCFNNTELRCEIIDISGSILHSNREDVALGDFLGSVDPNLMRHMVEKLEIFVDENPIINYQALCPDSFECTASGVKVLPFSLDQAVKVWYSFLGVFQALQIVITSFLTTIYSFSEGSFGLSQFNHKVQEGQKLNNALIVMHRLFRRAQSKLWQQKIVFFRIDIERDNQAVLLKVIWKHQNVAKVP</sequence>
<evidence type="ECO:0000256" key="1">
    <source>
        <dbReference type="ARBA" id="ARBA00004479"/>
    </source>
</evidence>
<keyword evidence="4" id="KW-0107">Calcium channel</keyword>
<name>A0A7R8CRC8_LEPSM</name>
<dbReference type="InterPro" id="IPR002035">
    <property type="entry name" value="VWF_A"/>
</dbReference>
<keyword evidence="10" id="KW-1133">Transmembrane helix</keyword>
<dbReference type="GO" id="GO:0005891">
    <property type="term" value="C:voltage-gated calcium channel complex"/>
    <property type="evidence" value="ECO:0007669"/>
    <property type="project" value="TreeGrafter"/>
</dbReference>
<keyword evidence="9" id="KW-0851">Voltage-gated channel</keyword>
<evidence type="ECO:0000256" key="6">
    <source>
        <dbReference type="ARBA" id="ARBA00022723"/>
    </source>
</evidence>